<comment type="cofactor">
    <cofactor evidence="1">
        <name>pyridoxal 5'-phosphate</name>
        <dbReference type="ChEBI" id="CHEBI:597326"/>
    </cofactor>
</comment>
<evidence type="ECO:0000256" key="1">
    <source>
        <dbReference type="ARBA" id="ARBA00001933"/>
    </source>
</evidence>
<dbReference type="FunFam" id="3.40.50.1100:FF:000003">
    <property type="entry name" value="Cystathionine beta-synthase"/>
    <property type="match status" value="1"/>
</dbReference>
<proteinExistence type="inferred from homology"/>
<dbReference type="SUPFAM" id="SSF53686">
    <property type="entry name" value="Tryptophan synthase beta subunit-like PLP-dependent enzymes"/>
    <property type="match status" value="1"/>
</dbReference>
<dbReference type="InterPro" id="IPR050214">
    <property type="entry name" value="Cys_Synth/Cystath_Beta-Synth"/>
</dbReference>
<dbReference type="PROSITE" id="PS00901">
    <property type="entry name" value="CYS_SYNTHASE"/>
    <property type="match status" value="1"/>
</dbReference>
<dbReference type="PANTHER" id="PTHR10314">
    <property type="entry name" value="CYSTATHIONINE BETA-SYNTHASE"/>
    <property type="match status" value="1"/>
</dbReference>
<evidence type="ECO:0000313" key="7">
    <source>
        <dbReference type="Proteomes" id="UP000675781"/>
    </source>
</evidence>
<name>A0A941IPQ5_9ACTN</name>
<dbReference type="GO" id="GO:0016765">
    <property type="term" value="F:transferase activity, transferring alkyl or aryl (other than methyl) groups"/>
    <property type="evidence" value="ECO:0007669"/>
    <property type="project" value="UniProtKB-ARBA"/>
</dbReference>
<feature type="compositionally biased region" description="Low complexity" evidence="4">
    <location>
        <begin position="459"/>
        <end position="472"/>
    </location>
</feature>
<organism evidence="6 7">
    <name type="scientific">Actinospica durhamensis</name>
    <dbReference type="NCBI Taxonomy" id="1508375"/>
    <lineage>
        <taxon>Bacteria</taxon>
        <taxon>Bacillati</taxon>
        <taxon>Actinomycetota</taxon>
        <taxon>Actinomycetes</taxon>
        <taxon>Catenulisporales</taxon>
        <taxon>Actinospicaceae</taxon>
        <taxon>Actinospica</taxon>
    </lineage>
</organism>
<comment type="similarity">
    <text evidence="2">Belongs to the cysteine synthase/cystathionine beta-synthase family.</text>
</comment>
<accession>A0A941IPQ5</accession>
<keyword evidence="3" id="KW-0663">Pyridoxal phosphate</keyword>
<evidence type="ECO:0000313" key="6">
    <source>
        <dbReference type="EMBL" id="MBR7836805.1"/>
    </source>
</evidence>
<feature type="region of interest" description="Disordered" evidence="4">
    <location>
        <begin position="457"/>
        <end position="478"/>
    </location>
</feature>
<dbReference type="GO" id="GO:0006535">
    <property type="term" value="P:cysteine biosynthetic process from serine"/>
    <property type="evidence" value="ECO:0007669"/>
    <property type="project" value="InterPro"/>
</dbReference>
<feature type="domain" description="Tryptophan synthase beta chain-like PALP" evidence="5">
    <location>
        <begin position="8"/>
        <end position="304"/>
    </location>
</feature>
<dbReference type="Gene3D" id="3.40.50.1100">
    <property type="match status" value="2"/>
</dbReference>
<dbReference type="CDD" id="cd01561">
    <property type="entry name" value="CBS_like"/>
    <property type="match status" value="1"/>
</dbReference>
<dbReference type="InterPro" id="IPR001926">
    <property type="entry name" value="TrpB-like_PALP"/>
</dbReference>
<dbReference type="Proteomes" id="UP000675781">
    <property type="component" value="Unassembled WGS sequence"/>
</dbReference>
<dbReference type="InterPro" id="IPR036052">
    <property type="entry name" value="TrpB-like_PALP_sf"/>
</dbReference>
<keyword evidence="7" id="KW-1185">Reference proteome</keyword>
<evidence type="ECO:0000256" key="3">
    <source>
        <dbReference type="ARBA" id="ARBA00022898"/>
    </source>
</evidence>
<dbReference type="InterPro" id="IPR001216">
    <property type="entry name" value="P-phosphate_BS"/>
</dbReference>
<dbReference type="AlphaFoldDB" id="A0A941IPQ5"/>
<reference evidence="6" key="1">
    <citation type="submission" date="2021-04" db="EMBL/GenBank/DDBJ databases">
        <title>Genome based classification of Actinospica acidithermotolerans sp. nov., an actinobacterium isolated from an Indonesian hot spring.</title>
        <authorList>
            <person name="Kusuma A.B."/>
            <person name="Putra K.E."/>
            <person name="Nafisah S."/>
            <person name="Loh J."/>
            <person name="Nouioui I."/>
            <person name="Goodfellow M."/>
        </authorList>
    </citation>
    <scope>NUCLEOTIDE SEQUENCE</scope>
    <source>
        <strain evidence="6">CSCA 57</strain>
    </source>
</reference>
<evidence type="ECO:0000256" key="4">
    <source>
        <dbReference type="SAM" id="MobiDB-lite"/>
    </source>
</evidence>
<dbReference type="EMBL" id="JAGSOG010000162">
    <property type="protein sequence ID" value="MBR7836805.1"/>
    <property type="molecule type" value="Genomic_DNA"/>
</dbReference>
<gene>
    <name evidence="6" type="ORF">KDL01_26225</name>
</gene>
<evidence type="ECO:0000256" key="2">
    <source>
        <dbReference type="ARBA" id="ARBA00007103"/>
    </source>
</evidence>
<protein>
    <submittedName>
        <fullName evidence="6">Pyridoxal-phosphate dependent enzyme</fullName>
    </submittedName>
</protein>
<evidence type="ECO:0000259" key="5">
    <source>
        <dbReference type="Pfam" id="PF00291"/>
    </source>
</evidence>
<comment type="caution">
    <text evidence="6">The sequence shown here is derived from an EMBL/GenBank/DDBJ whole genome shotgun (WGS) entry which is preliminary data.</text>
</comment>
<sequence length="478" mass="49657">MPRHESVLDAIGRTPLIRLARLGAGLPAPIYLKAEFLNPGMSVKDRAALAMVLAAEESGALRPGGTIVEGTSGNTGIGLAIVAAQRGYRCVVVLPDKTSPDKVAVLRAYGAQVILTPATRPAEHPEQVRNLARGISDRTPGGWLADQYDNPANPHAHVVGTGPEIWQQTQGRITHFVAGIGTGGTISGTGTYLKKVSDGSVRVVGADPRTSVYGGGDGSPYAVEAIGHYVHPETARDVWPLSYDEAVVDRIERIEDRESIEVMHRLAREEGLLVGGSSGTAVAAALRVARDASPDDLVVVIAPDSGRGYLSRYFNEDWLLAMGFRDGDGSGRPAFADRAAAAGPALAIPQRATAAEARARLSDSAGGGDGADGLALVVLDLRDGGSESWAVGDVAGVLPFAALRGLPDDEPIAAHVQPLPQSAGVGENVAEVEERLPREQGWIPVLRDSRIVAVVARTGAPGRSGASPASAGPEKESA</sequence>
<dbReference type="Pfam" id="PF00291">
    <property type="entry name" value="PALP"/>
    <property type="match status" value="1"/>
</dbReference>